<gene>
    <name evidence="3" type="ORF">PCC6912_12730</name>
</gene>
<comment type="caution">
    <text evidence="3">The sequence shown here is derived from an EMBL/GenBank/DDBJ whole genome shotgun (WGS) entry which is preliminary data.</text>
</comment>
<evidence type="ECO:0000313" key="3">
    <source>
        <dbReference type="EMBL" id="RUR85157.1"/>
    </source>
</evidence>
<keyword evidence="4" id="KW-1185">Reference proteome</keyword>
<dbReference type="OrthoDB" id="512916at2"/>
<feature type="region of interest" description="Disordered" evidence="2">
    <location>
        <begin position="1"/>
        <end position="21"/>
    </location>
</feature>
<accession>A0A3S1AMW5</accession>
<evidence type="ECO:0000256" key="1">
    <source>
        <dbReference type="SAM" id="Coils"/>
    </source>
</evidence>
<sequence>MLNPSEYSPFAESQDLDSAGKSELEDAVELLWEQLETLKQELHYKELDLQDMEQQLSYINKELRAALRSEWPPLDEAKQLFKNILVSKKPISESLAELLSLIYNSTVQASELEQIDKSDSVTPSTIPLDNPLVTELEAFKTKNTVLREQVAEIRARSGMLRKQACQIQARFRKLQAQFNELGVHLIGLRASYLSRQTNFSQSQPFSNSSELTLR</sequence>
<evidence type="ECO:0000256" key="2">
    <source>
        <dbReference type="SAM" id="MobiDB-lite"/>
    </source>
</evidence>
<name>A0A3S1AMW5_CHLFR</name>
<reference evidence="3 4" key="1">
    <citation type="journal article" date="2019" name="Genome Biol. Evol.">
        <title>Day and night: Metabolic profiles and evolutionary relationships of six axenic non-marine cyanobacteria.</title>
        <authorList>
            <person name="Will S.E."/>
            <person name="Henke P."/>
            <person name="Boedeker C."/>
            <person name="Huang S."/>
            <person name="Brinkmann H."/>
            <person name="Rohde M."/>
            <person name="Jarek M."/>
            <person name="Friedl T."/>
            <person name="Seufert S."/>
            <person name="Schumacher M."/>
            <person name="Overmann J."/>
            <person name="Neumann-Schaal M."/>
            <person name="Petersen J."/>
        </authorList>
    </citation>
    <scope>NUCLEOTIDE SEQUENCE [LARGE SCALE GENOMIC DNA]</scope>
    <source>
        <strain evidence="3 4">PCC 6912</strain>
    </source>
</reference>
<dbReference type="AlphaFoldDB" id="A0A3S1AMW5"/>
<keyword evidence="1" id="KW-0175">Coiled coil</keyword>
<dbReference type="Proteomes" id="UP000268857">
    <property type="component" value="Unassembled WGS sequence"/>
</dbReference>
<dbReference type="RefSeq" id="WP_016872494.1">
    <property type="nucleotide sequence ID" value="NZ_AJLN01000085.1"/>
</dbReference>
<protein>
    <submittedName>
        <fullName evidence="3">Uncharacterized protein</fullName>
    </submittedName>
</protein>
<proteinExistence type="predicted"/>
<organism evidence="3 4">
    <name type="scientific">Chlorogloeopsis fritschii PCC 6912</name>
    <dbReference type="NCBI Taxonomy" id="211165"/>
    <lineage>
        <taxon>Bacteria</taxon>
        <taxon>Bacillati</taxon>
        <taxon>Cyanobacteriota</taxon>
        <taxon>Cyanophyceae</taxon>
        <taxon>Nostocales</taxon>
        <taxon>Chlorogloeopsidaceae</taxon>
        <taxon>Chlorogloeopsis</taxon>
    </lineage>
</organism>
<evidence type="ECO:0000313" key="4">
    <source>
        <dbReference type="Proteomes" id="UP000268857"/>
    </source>
</evidence>
<feature type="coiled-coil region" evidence="1">
    <location>
        <begin position="21"/>
        <end position="69"/>
    </location>
</feature>
<dbReference type="EMBL" id="RSCJ01000003">
    <property type="protein sequence ID" value="RUR85157.1"/>
    <property type="molecule type" value="Genomic_DNA"/>
</dbReference>